<organism evidence="2 3">
    <name type="scientific">Cherax quadricarinatus</name>
    <name type="common">Australian red claw crayfish</name>
    <dbReference type="NCBI Taxonomy" id="27406"/>
    <lineage>
        <taxon>Eukaryota</taxon>
        <taxon>Metazoa</taxon>
        <taxon>Ecdysozoa</taxon>
        <taxon>Arthropoda</taxon>
        <taxon>Crustacea</taxon>
        <taxon>Multicrustacea</taxon>
        <taxon>Malacostraca</taxon>
        <taxon>Eumalacostraca</taxon>
        <taxon>Eucarida</taxon>
        <taxon>Decapoda</taxon>
        <taxon>Pleocyemata</taxon>
        <taxon>Astacidea</taxon>
        <taxon>Parastacoidea</taxon>
        <taxon>Parastacidae</taxon>
        <taxon>Cherax</taxon>
    </lineage>
</organism>
<sequence>MGRKHKNSRGKTKKTNGSRRVRVDIGGASGSRKTGKKKEDETQEREMLLKEYEGHDTHQYKQRTAAPGLYVLQLEGRGGSTHVHVQASTSWLPAPP</sequence>
<feature type="region of interest" description="Disordered" evidence="1">
    <location>
        <begin position="1"/>
        <end position="44"/>
    </location>
</feature>
<dbReference type="AlphaFoldDB" id="A0AAW0XJ46"/>
<reference evidence="2 3" key="1">
    <citation type="journal article" date="2024" name="BMC Genomics">
        <title>Genome assembly of redclaw crayfish (Cherax quadricarinatus) provides insights into its immune adaptation and hypoxia tolerance.</title>
        <authorList>
            <person name="Liu Z."/>
            <person name="Zheng J."/>
            <person name="Li H."/>
            <person name="Fang K."/>
            <person name="Wang S."/>
            <person name="He J."/>
            <person name="Zhou D."/>
            <person name="Weng S."/>
            <person name="Chi M."/>
            <person name="Gu Z."/>
            <person name="He J."/>
            <person name="Li F."/>
            <person name="Wang M."/>
        </authorList>
    </citation>
    <scope>NUCLEOTIDE SEQUENCE [LARGE SCALE GENOMIC DNA]</scope>
    <source>
        <strain evidence="2">ZL_2023a</strain>
    </source>
</reference>
<protein>
    <submittedName>
        <fullName evidence="2">Uncharacterized protein</fullName>
    </submittedName>
</protein>
<evidence type="ECO:0000256" key="1">
    <source>
        <dbReference type="SAM" id="MobiDB-lite"/>
    </source>
</evidence>
<proteinExistence type="predicted"/>
<name>A0AAW0XJ46_CHEQU</name>
<keyword evidence="3" id="KW-1185">Reference proteome</keyword>
<comment type="caution">
    <text evidence="2">The sequence shown here is derived from an EMBL/GenBank/DDBJ whole genome shotgun (WGS) entry which is preliminary data.</text>
</comment>
<dbReference type="Proteomes" id="UP001445076">
    <property type="component" value="Unassembled WGS sequence"/>
</dbReference>
<evidence type="ECO:0000313" key="3">
    <source>
        <dbReference type="Proteomes" id="UP001445076"/>
    </source>
</evidence>
<evidence type="ECO:0000313" key="2">
    <source>
        <dbReference type="EMBL" id="KAK8744437.1"/>
    </source>
</evidence>
<gene>
    <name evidence="2" type="ORF">OTU49_000799</name>
</gene>
<feature type="compositionally biased region" description="Basic residues" evidence="1">
    <location>
        <begin position="1"/>
        <end position="20"/>
    </location>
</feature>
<accession>A0AAW0XJ46</accession>
<dbReference type="EMBL" id="JARKIK010000022">
    <property type="protein sequence ID" value="KAK8744437.1"/>
    <property type="molecule type" value="Genomic_DNA"/>
</dbReference>
<feature type="non-terminal residue" evidence="2">
    <location>
        <position position="96"/>
    </location>
</feature>